<accession>A0ABR1T316</accession>
<feature type="domain" description="Choline/carnitine acyltransferase" evidence="5">
    <location>
        <begin position="51"/>
        <end position="326"/>
    </location>
</feature>
<dbReference type="InterPro" id="IPR042231">
    <property type="entry name" value="Cho/carn_acyl_trans_2"/>
</dbReference>
<dbReference type="Gene3D" id="3.30.559.10">
    <property type="entry name" value="Chloramphenicol acetyltransferase-like domain"/>
    <property type="match status" value="1"/>
</dbReference>
<name>A0ABR1T316_9PEZI</name>
<dbReference type="SUPFAM" id="SSF52777">
    <property type="entry name" value="CoA-dependent acyltransferases"/>
    <property type="match status" value="2"/>
</dbReference>
<evidence type="ECO:0000259" key="5">
    <source>
        <dbReference type="Pfam" id="PF00755"/>
    </source>
</evidence>
<dbReference type="Gene3D" id="3.30.559.70">
    <property type="entry name" value="Choline/Carnitine o-acyltransferase, domain 2"/>
    <property type="match status" value="1"/>
</dbReference>
<organism evidence="6 7">
    <name type="scientific">Apiospora phragmitis</name>
    <dbReference type="NCBI Taxonomy" id="2905665"/>
    <lineage>
        <taxon>Eukaryota</taxon>
        <taxon>Fungi</taxon>
        <taxon>Dikarya</taxon>
        <taxon>Ascomycota</taxon>
        <taxon>Pezizomycotina</taxon>
        <taxon>Sordariomycetes</taxon>
        <taxon>Xylariomycetidae</taxon>
        <taxon>Amphisphaeriales</taxon>
        <taxon>Apiosporaceae</taxon>
        <taxon>Apiospora</taxon>
    </lineage>
</organism>
<keyword evidence="3 4" id="KW-0012">Acyltransferase</keyword>
<dbReference type="InterPro" id="IPR039551">
    <property type="entry name" value="Cho/carn_acyl_trans"/>
</dbReference>
<dbReference type="EMBL" id="JAQQWL010000015">
    <property type="protein sequence ID" value="KAK8040976.1"/>
    <property type="molecule type" value="Genomic_DNA"/>
</dbReference>
<comment type="caution">
    <text evidence="6">The sequence shown here is derived from an EMBL/GenBank/DDBJ whole genome shotgun (WGS) entry which is preliminary data.</text>
</comment>
<dbReference type="Pfam" id="PF00755">
    <property type="entry name" value="Carn_acyltransf"/>
    <property type="match status" value="1"/>
</dbReference>
<protein>
    <recommendedName>
        <fullName evidence="5">Choline/carnitine acyltransferase domain-containing protein</fullName>
    </recommendedName>
</protein>
<reference evidence="6 7" key="1">
    <citation type="submission" date="2023-01" db="EMBL/GenBank/DDBJ databases">
        <title>Analysis of 21 Apiospora genomes using comparative genomics revels a genus with tremendous synthesis potential of carbohydrate active enzymes and secondary metabolites.</title>
        <authorList>
            <person name="Sorensen T."/>
        </authorList>
    </citation>
    <scope>NUCLEOTIDE SEQUENCE [LARGE SCALE GENOMIC DNA]</scope>
    <source>
        <strain evidence="6 7">CBS 135458</strain>
    </source>
</reference>
<evidence type="ECO:0000313" key="7">
    <source>
        <dbReference type="Proteomes" id="UP001480595"/>
    </source>
</evidence>
<evidence type="ECO:0000256" key="2">
    <source>
        <dbReference type="ARBA" id="ARBA00022679"/>
    </source>
</evidence>
<evidence type="ECO:0000256" key="1">
    <source>
        <dbReference type="ARBA" id="ARBA00005232"/>
    </source>
</evidence>
<dbReference type="Proteomes" id="UP001480595">
    <property type="component" value="Unassembled WGS sequence"/>
</dbReference>
<dbReference type="InterPro" id="IPR023213">
    <property type="entry name" value="CAT-like_dom_sf"/>
</dbReference>
<evidence type="ECO:0000256" key="4">
    <source>
        <dbReference type="RuleBase" id="RU003801"/>
    </source>
</evidence>
<keyword evidence="2 4" id="KW-0808">Transferase</keyword>
<sequence length="410" mass="45811">MMSYSQDDQIVHDHIAVLRKCHVFKVLLQDRDGQDVTFQQLQMTFDAIVNRIRENLVDMSAGNAQYFHVIDSAMFVLCLDSGCPETPDEVARDGFIGDGSNRWFDKALQFYVSANGRSGQIQEHGTIDGTTPARLLEWVGTALGKHSVYTVTPKANLDGVELDELVLQTTPEIDNHNEGLRKQFLEKTSASTYVREPLDEFGTDFLVQSRTPAKGVIDLTFQLAVRLFFGRNMNSWEPTSSAHFHMGRSDAVQRASPAVNAFCDTATKACDDYSDLSGLRALLLGATKQIKAGMETMLSGRSYLRVFEALISLWPADTPLPRFLGEHVFFGRPDPPIFAQVNLLESDKSEIIVEDFVHLLGDTDGFWPFIIPDKKQIRVSLTGGSQERTAAFVRDLHRAASMVRRIVETS</sequence>
<proteinExistence type="inferred from homology"/>
<dbReference type="PROSITE" id="PS00440">
    <property type="entry name" value="ACYLTRANSF_C_2"/>
    <property type="match status" value="1"/>
</dbReference>
<evidence type="ECO:0000256" key="3">
    <source>
        <dbReference type="ARBA" id="ARBA00023315"/>
    </source>
</evidence>
<comment type="similarity">
    <text evidence="1 4">Belongs to the carnitine/choline acetyltransferase family.</text>
</comment>
<dbReference type="PANTHER" id="PTHR22589">
    <property type="entry name" value="CARNITINE O-ACYLTRANSFERASE"/>
    <property type="match status" value="1"/>
</dbReference>
<gene>
    <name evidence="6" type="ORF">PG994_013983</name>
</gene>
<dbReference type="RefSeq" id="XP_066708521.1">
    <property type="nucleotide sequence ID" value="XM_066865392.1"/>
</dbReference>
<keyword evidence="7" id="KW-1185">Reference proteome</keyword>
<dbReference type="PANTHER" id="PTHR22589:SF103">
    <property type="entry name" value="CARNITINE O-ACETYL-TRANSFERASE, ISOFORM A-RELATED"/>
    <property type="match status" value="1"/>
</dbReference>
<evidence type="ECO:0000313" key="6">
    <source>
        <dbReference type="EMBL" id="KAK8040976.1"/>
    </source>
</evidence>
<dbReference type="InterPro" id="IPR000542">
    <property type="entry name" value="Carn_acyl_trans"/>
</dbReference>
<dbReference type="GeneID" id="92098455"/>